<dbReference type="CDD" id="cd02966">
    <property type="entry name" value="TlpA_like_family"/>
    <property type="match status" value="1"/>
</dbReference>
<dbReference type="PANTHER" id="PTHR42852">
    <property type="entry name" value="THIOL:DISULFIDE INTERCHANGE PROTEIN DSBE"/>
    <property type="match status" value="1"/>
</dbReference>
<keyword evidence="6" id="KW-0732">Signal</keyword>
<organism evidence="8 9">
    <name type="scientific">Cognatilysobacter lacus</name>
    <dbReference type="NCBI Taxonomy" id="1643323"/>
    <lineage>
        <taxon>Bacteria</taxon>
        <taxon>Pseudomonadati</taxon>
        <taxon>Pseudomonadota</taxon>
        <taxon>Gammaproteobacteria</taxon>
        <taxon>Lysobacterales</taxon>
        <taxon>Lysobacteraceae</taxon>
        <taxon>Cognatilysobacter</taxon>
    </lineage>
</organism>
<protein>
    <submittedName>
        <fullName evidence="8">TlpA family protein disulfide reductase</fullName>
    </submittedName>
</protein>
<feature type="compositionally biased region" description="Polar residues" evidence="5">
    <location>
        <begin position="35"/>
        <end position="55"/>
    </location>
</feature>
<dbReference type="PANTHER" id="PTHR42852:SF6">
    <property type="entry name" value="THIOL:DISULFIDE INTERCHANGE PROTEIN DSBE"/>
    <property type="match status" value="1"/>
</dbReference>
<sequence>MELKMPRMIRRIAAVAMFATALAGCGDRVTPPAGTASQPQASKPANAPTPQTASAPSKPAPADRQHPHLQLALVDGKRYDLAQHRGRWVVVNFWATWCGPCLKEMPELSALASKGTVDVIGLAYEDIEAKDMQAFLATHKPAYPIAILDTFNPPADFDTPRGLPMTVIVAPDGSVAKTVLGPVTTAVIEQAISQHGTKASG</sequence>
<dbReference type="PROSITE" id="PS00194">
    <property type="entry name" value="THIOREDOXIN_1"/>
    <property type="match status" value="1"/>
</dbReference>
<dbReference type="Gene3D" id="3.40.30.10">
    <property type="entry name" value="Glutaredoxin"/>
    <property type="match status" value="1"/>
</dbReference>
<dbReference type="GO" id="GO:0030313">
    <property type="term" value="C:cell envelope"/>
    <property type="evidence" value="ECO:0007669"/>
    <property type="project" value="UniProtKB-SubCell"/>
</dbReference>
<dbReference type="InterPro" id="IPR036249">
    <property type="entry name" value="Thioredoxin-like_sf"/>
</dbReference>
<keyword evidence="3" id="KW-1015">Disulfide bond</keyword>
<dbReference type="SUPFAM" id="SSF52833">
    <property type="entry name" value="Thioredoxin-like"/>
    <property type="match status" value="1"/>
</dbReference>
<comment type="caution">
    <text evidence="8">The sequence shown here is derived from an EMBL/GenBank/DDBJ whole genome shotgun (WGS) entry which is preliminary data.</text>
</comment>
<feature type="region of interest" description="Disordered" evidence="5">
    <location>
        <begin position="30"/>
        <end position="65"/>
    </location>
</feature>
<keyword evidence="4" id="KW-0676">Redox-active center</keyword>
<evidence type="ECO:0000256" key="3">
    <source>
        <dbReference type="ARBA" id="ARBA00023157"/>
    </source>
</evidence>
<feature type="chain" id="PRO_5022879346" evidence="6">
    <location>
        <begin position="24"/>
        <end position="201"/>
    </location>
</feature>
<evidence type="ECO:0000256" key="2">
    <source>
        <dbReference type="ARBA" id="ARBA00022748"/>
    </source>
</evidence>
<dbReference type="GO" id="GO:0015036">
    <property type="term" value="F:disulfide oxidoreductase activity"/>
    <property type="evidence" value="ECO:0007669"/>
    <property type="project" value="UniProtKB-ARBA"/>
</dbReference>
<dbReference type="Pfam" id="PF08534">
    <property type="entry name" value="Redoxin"/>
    <property type="match status" value="1"/>
</dbReference>
<dbReference type="Proteomes" id="UP000323164">
    <property type="component" value="Unassembled WGS sequence"/>
</dbReference>
<feature type="domain" description="Thioredoxin" evidence="7">
    <location>
        <begin position="60"/>
        <end position="197"/>
    </location>
</feature>
<reference evidence="8 9" key="1">
    <citation type="submission" date="2019-08" db="EMBL/GenBank/DDBJ databases">
        <title>Draft genome sequence of Lysobacter sp. UKS-15.</title>
        <authorList>
            <person name="Im W.-T."/>
        </authorList>
    </citation>
    <scope>NUCLEOTIDE SEQUENCE [LARGE SCALE GENOMIC DNA]</scope>
    <source>
        <strain evidence="8 9">UKS-15</strain>
    </source>
</reference>
<dbReference type="GO" id="GO:0017004">
    <property type="term" value="P:cytochrome complex assembly"/>
    <property type="evidence" value="ECO:0007669"/>
    <property type="project" value="UniProtKB-KW"/>
</dbReference>
<dbReference type="OrthoDB" id="9796554at2"/>
<dbReference type="EMBL" id="VTRV01000081">
    <property type="protein sequence ID" value="TZF89577.1"/>
    <property type="molecule type" value="Genomic_DNA"/>
</dbReference>
<keyword evidence="9" id="KW-1185">Reference proteome</keyword>
<gene>
    <name evidence="8" type="ORF">FW784_08605</name>
</gene>
<accession>A0A5D8Z4I5</accession>
<evidence type="ECO:0000256" key="4">
    <source>
        <dbReference type="ARBA" id="ARBA00023284"/>
    </source>
</evidence>
<evidence type="ECO:0000313" key="9">
    <source>
        <dbReference type="Proteomes" id="UP000323164"/>
    </source>
</evidence>
<evidence type="ECO:0000256" key="1">
    <source>
        <dbReference type="ARBA" id="ARBA00004196"/>
    </source>
</evidence>
<keyword evidence="2" id="KW-0201">Cytochrome c-type biogenesis</keyword>
<evidence type="ECO:0000256" key="6">
    <source>
        <dbReference type="SAM" id="SignalP"/>
    </source>
</evidence>
<evidence type="ECO:0000259" key="7">
    <source>
        <dbReference type="PROSITE" id="PS51352"/>
    </source>
</evidence>
<name>A0A5D8Z4I5_9GAMM</name>
<dbReference type="PROSITE" id="PS51352">
    <property type="entry name" value="THIOREDOXIN_2"/>
    <property type="match status" value="1"/>
</dbReference>
<dbReference type="InterPro" id="IPR013740">
    <property type="entry name" value="Redoxin"/>
</dbReference>
<dbReference type="AlphaFoldDB" id="A0A5D8Z4I5"/>
<proteinExistence type="predicted"/>
<evidence type="ECO:0000256" key="5">
    <source>
        <dbReference type="SAM" id="MobiDB-lite"/>
    </source>
</evidence>
<dbReference type="InterPro" id="IPR050553">
    <property type="entry name" value="Thioredoxin_ResA/DsbE_sf"/>
</dbReference>
<comment type="subcellular location">
    <subcellularLocation>
        <location evidence="1">Cell envelope</location>
    </subcellularLocation>
</comment>
<dbReference type="PROSITE" id="PS51257">
    <property type="entry name" value="PROKAR_LIPOPROTEIN"/>
    <property type="match status" value="1"/>
</dbReference>
<feature type="signal peptide" evidence="6">
    <location>
        <begin position="1"/>
        <end position="23"/>
    </location>
</feature>
<dbReference type="InterPro" id="IPR013766">
    <property type="entry name" value="Thioredoxin_domain"/>
</dbReference>
<dbReference type="InterPro" id="IPR017937">
    <property type="entry name" value="Thioredoxin_CS"/>
</dbReference>
<evidence type="ECO:0000313" key="8">
    <source>
        <dbReference type="EMBL" id="TZF89577.1"/>
    </source>
</evidence>